<accession>U2P8R2</accession>
<evidence type="ECO:0000313" key="1">
    <source>
        <dbReference type="EMBL" id="ERK40511.1"/>
    </source>
</evidence>
<dbReference type="EMBL" id="AWEY01000004">
    <property type="protein sequence ID" value="ERK40511.1"/>
    <property type="molecule type" value="Genomic_DNA"/>
</dbReference>
<dbReference type="Proteomes" id="UP000016648">
    <property type="component" value="Unassembled WGS sequence"/>
</dbReference>
<evidence type="ECO:0000313" key="2">
    <source>
        <dbReference type="Proteomes" id="UP000016648"/>
    </source>
</evidence>
<dbReference type="AlphaFoldDB" id="U2P8R2"/>
<dbReference type="PATRIC" id="fig|1115809.3.peg.37"/>
<gene>
    <name evidence="1" type="ORF">HMPREF9135_1258</name>
</gene>
<proteinExistence type="predicted"/>
<sequence>MNTRHLTEKTSAFLWSRAENTIAARLFYFSTVRVEGECRPALP</sequence>
<name>U2P8R2_9BACT</name>
<protein>
    <submittedName>
        <fullName evidence="1">Uncharacterized protein</fullName>
    </submittedName>
</protein>
<keyword evidence="2" id="KW-1185">Reference proteome</keyword>
<reference evidence="1 2" key="1">
    <citation type="submission" date="2013-08" db="EMBL/GenBank/DDBJ databases">
        <authorList>
            <person name="Durkin A.S."/>
            <person name="Haft D.R."/>
            <person name="McCorrison J."/>
            <person name="Torralba M."/>
            <person name="Gillis M."/>
            <person name="Haft D.H."/>
            <person name="Methe B."/>
            <person name="Sutton G."/>
            <person name="Nelson K.E."/>
        </authorList>
    </citation>
    <scope>NUCLEOTIDE SEQUENCE [LARGE SCALE GENOMIC DNA]</scope>
    <source>
        <strain evidence="1 2">F0067</strain>
    </source>
</reference>
<comment type="caution">
    <text evidence="1">The sequence shown here is derived from an EMBL/GenBank/DDBJ whole genome shotgun (WGS) entry which is preliminary data.</text>
</comment>
<organism evidence="1 2">
    <name type="scientific">Segatella baroniae F0067</name>
    <dbReference type="NCBI Taxonomy" id="1115809"/>
    <lineage>
        <taxon>Bacteria</taxon>
        <taxon>Pseudomonadati</taxon>
        <taxon>Bacteroidota</taxon>
        <taxon>Bacteroidia</taxon>
        <taxon>Bacteroidales</taxon>
        <taxon>Prevotellaceae</taxon>
        <taxon>Segatella</taxon>
    </lineage>
</organism>